<sequence length="314" mass="36092">MSLTEEYSSHFPALPPAPPDRSKTKTQSKDKHPQTQNTSSQNPNQNVEENQSVQKNKGPETFKQNYAAAIRNQNHKKSRIKLPPRTHEIVQGKPVVIFTKEEHDILTDTCRWTIIGKFSRTRPAIDIIRAEFNNIIQLKGTVKIGAFDLKHVFIDVEYEEDYESLSSKNYIHLGGDCIMQLQKWTPFFKPAKRNSIAPVWITLPDLSWQFFEWDALCRIVNPIGYPLTMDKATSTKSRPTTAKLRVELDLAKPRIREVAVEIRNAEGGLERFTQKVDYEDLPEFCSHCMTQGHTNDKCRVVIQRNQSKKVASDK</sequence>
<dbReference type="Proteomes" id="UP001234989">
    <property type="component" value="Chromosome 2"/>
</dbReference>
<dbReference type="InterPro" id="IPR025558">
    <property type="entry name" value="DUF4283"/>
</dbReference>
<organism evidence="3 4">
    <name type="scientific">Solanum verrucosum</name>
    <dbReference type="NCBI Taxonomy" id="315347"/>
    <lineage>
        <taxon>Eukaryota</taxon>
        <taxon>Viridiplantae</taxon>
        <taxon>Streptophyta</taxon>
        <taxon>Embryophyta</taxon>
        <taxon>Tracheophyta</taxon>
        <taxon>Spermatophyta</taxon>
        <taxon>Magnoliopsida</taxon>
        <taxon>eudicotyledons</taxon>
        <taxon>Gunneridae</taxon>
        <taxon>Pentapetalae</taxon>
        <taxon>asterids</taxon>
        <taxon>lamiids</taxon>
        <taxon>Solanales</taxon>
        <taxon>Solanaceae</taxon>
        <taxon>Solanoideae</taxon>
        <taxon>Solaneae</taxon>
        <taxon>Solanum</taxon>
    </lineage>
</organism>
<feature type="domain" description="DUF4283" evidence="2">
    <location>
        <begin position="107"/>
        <end position="191"/>
    </location>
</feature>
<accession>A0AAF0Q603</accession>
<feature type="region of interest" description="Disordered" evidence="1">
    <location>
        <begin position="1"/>
        <end position="58"/>
    </location>
</feature>
<evidence type="ECO:0000313" key="3">
    <source>
        <dbReference type="EMBL" id="WMV16220.1"/>
    </source>
</evidence>
<reference evidence="3" key="1">
    <citation type="submission" date="2023-08" db="EMBL/GenBank/DDBJ databases">
        <title>A de novo genome assembly of Solanum verrucosum Schlechtendal, a Mexican diploid species geographically isolated from the other diploid A-genome species in potato relatives.</title>
        <authorList>
            <person name="Hosaka K."/>
        </authorList>
    </citation>
    <scope>NUCLEOTIDE SEQUENCE</scope>
    <source>
        <tissue evidence="3">Young leaves</tissue>
    </source>
</reference>
<evidence type="ECO:0000313" key="4">
    <source>
        <dbReference type="Proteomes" id="UP001234989"/>
    </source>
</evidence>
<dbReference type="PANTHER" id="PTHR31286:SF164">
    <property type="entry name" value="ZINC FINGER, CCHC-TYPE"/>
    <property type="match status" value="1"/>
</dbReference>
<feature type="compositionally biased region" description="Basic and acidic residues" evidence="1">
    <location>
        <begin position="20"/>
        <end position="33"/>
    </location>
</feature>
<dbReference type="PANTHER" id="PTHR31286">
    <property type="entry name" value="GLYCINE-RICH CELL WALL STRUCTURAL PROTEIN 1.8-LIKE"/>
    <property type="match status" value="1"/>
</dbReference>
<keyword evidence="4" id="KW-1185">Reference proteome</keyword>
<evidence type="ECO:0000256" key="1">
    <source>
        <dbReference type="SAM" id="MobiDB-lite"/>
    </source>
</evidence>
<protein>
    <recommendedName>
        <fullName evidence="2">DUF4283 domain-containing protein</fullName>
    </recommendedName>
</protein>
<dbReference type="EMBL" id="CP133613">
    <property type="protein sequence ID" value="WMV16220.1"/>
    <property type="molecule type" value="Genomic_DNA"/>
</dbReference>
<dbReference type="Pfam" id="PF14111">
    <property type="entry name" value="DUF4283"/>
    <property type="match status" value="1"/>
</dbReference>
<feature type="compositionally biased region" description="Low complexity" evidence="1">
    <location>
        <begin position="34"/>
        <end position="46"/>
    </location>
</feature>
<name>A0AAF0Q603_SOLVR</name>
<evidence type="ECO:0000259" key="2">
    <source>
        <dbReference type="Pfam" id="PF14111"/>
    </source>
</evidence>
<gene>
    <name evidence="3" type="ORF">MTR67_009605</name>
</gene>
<dbReference type="AlphaFoldDB" id="A0AAF0Q603"/>
<proteinExistence type="predicted"/>
<dbReference type="InterPro" id="IPR040256">
    <property type="entry name" value="At4g02000-like"/>
</dbReference>